<evidence type="ECO:0000256" key="1">
    <source>
        <dbReference type="SAM" id="MobiDB-lite"/>
    </source>
</evidence>
<name>A0AAD7GI37_MYCRO</name>
<dbReference type="EMBL" id="JARKIE010000055">
    <property type="protein sequence ID" value="KAJ7691931.1"/>
    <property type="molecule type" value="Genomic_DNA"/>
</dbReference>
<reference evidence="2" key="1">
    <citation type="submission" date="2023-03" db="EMBL/GenBank/DDBJ databases">
        <title>Massive genome expansion in bonnet fungi (Mycena s.s.) driven by repeated elements and novel gene families across ecological guilds.</title>
        <authorList>
            <consortium name="Lawrence Berkeley National Laboratory"/>
            <person name="Harder C.B."/>
            <person name="Miyauchi S."/>
            <person name="Viragh M."/>
            <person name="Kuo A."/>
            <person name="Thoen E."/>
            <person name="Andreopoulos B."/>
            <person name="Lu D."/>
            <person name="Skrede I."/>
            <person name="Drula E."/>
            <person name="Henrissat B."/>
            <person name="Morin E."/>
            <person name="Kohler A."/>
            <person name="Barry K."/>
            <person name="LaButti K."/>
            <person name="Morin E."/>
            <person name="Salamov A."/>
            <person name="Lipzen A."/>
            <person name="Mereny Z."/>
            <person name="Hegedus B."/>
            <person name="Baldrian P."/>
            <person name="Stursova M."/>
            <person name="Weitz H."/>
            <person name="Taylor A."/>
            <person name="Grigoriev I.V."/>
            <person name="Nagy L.G."/>
            <person name="Martin F."/>
            <person name="Kauserud H."/>
        </authorList>
    </citation>
    <scope>NUCLEOTIDE SEQUENCE</scope>
    <source>
        <strain evidence="2">CBHHK067</strain>
    </source>
</reference>
<proteinExistence type="predicted"/>
<evidence type="ECO:0000313" key="3">
    <source>
        <dbReference type="Proteomes" id="UP001221757"/>
    </source>
</evidence>
<organism evidence="2 3">
    <name type="scientific">Mycena rosella</name>
    <name type="common">Pink bonnet</name>
    <name type="synonym">Agaricus rosellus</name>
    <dbReference type="NCBI Taxonomy" id="1033263"/>
    <lineage>
        <taxon>Eukaryota</taxon>
        <taxon>Fungi</taxon>
        <taxon>Dikarya</taxon>
        <taxon>Basidiomycota</taxon>
        <taxon>Agaricomycotina</taxon>
        <taxon>Agaricomycetes</taxon>
        <taxon>Agaricomycetidae</taxon>
        <taxon>Agaricales</taxon>
        <taxon>Marasmiineae</taxon>
        <taxon>Mycenaceae</taxon>
        <taxon>Mycena</taxon>
    </lineage>
</organism>
<evidence type="ECO:0000313" key="2">
    <source>
        <dbReference type="EMBL" id="KAJ7691931.1"/>
    </source>
</evidence>
<accession>A0AAD7GI37</accession>
<keyword evidence="3" id="KW-1185">Reference proteome</keyword>
<protein>
    <submittedName>
        <fullName evidence="2">Uncharacterized protein</fullName>
    </submittedName>
</protein>
<sequence length="633" mass="71502">MPKPSGKAAASRKNWMGAVNAVKAGTKRVLEALSPREKKRGRQLLRPKLMKRMSPTTRQMRIKPKHDHVEMLNSSHHPMDWHATLTVSPVMPVPNLVIFRRTPVCRHPNPAPPSPSFDDDNSVLAYRSPRLARMFDVASISDSVSEYSLDFILSPDIPGFLPGTDCESLDSMSVKSTSRHLPDEQPHPAPSLFDWAEQARLCAEKFKNTAGWQREAPSIEAARAALDNITRILRLKQKKGPRYIDSHLDPFTRFQIEGIQSLLALYTHSSSSTHGQWKKASVNTAITMQRSNYCAHVICRLTRQYITDRTILPENPYGNWNETLLVNEDLCNKLIEYLQGLGSTKDNCGREAGITSRPGLPDRRPCRSTGSRRRFHLRQPNTTYMPSAFDLPPPSRVNTLMGTSDQTFERNRMKAFDKDGVEITAGVEAFVASQTTSGKRGYFTNQEILAQACIATEILPEFRDDIEHVFVYDNATTHKKWAEDALSACKMLKTKPAPFKTGPNKGKMRPNFLVEHTARTPDGKPIYNPDGSLKMEKIRMEGASFNWQLQSLYFETRPDAGLFKGMELILTERGHDVRGKNTECNNFKSLRYADAYTKGLNGREAAYATKVYRGHRTIPNDYLKDFEQSGVLE</sequence>
<gene>
    <name evidence="2" type="ORF">B0H17DRAFT_1133457</name>
</gene>
<comment type="caution">
    <text evidence="2">The sequence shown here is derived from an EMBL/GenBank/DDBJ whole genome shotgun (WGS) entry which is preliminary data.</text>
</comment>
<dbReference type="AlphaFoldDB" id="A0AAD7GI37"/>
<feature type="region of interest" description="Disordered" evidence="1">
    <location>
        <begin position="349"/>
        <end position="370"/>
    </location>
</feature>
<dbReference type="Proteomes" id="UP001221757">
    <property type="component" value="Unassembled WGS sequence"/>
</dbReference>